<proteinExistence type="predicted"/>
<evidence type="ECO:0000313" key="2">
    <source>
        <dbReference type="EMBL" id="KAK2105794.1"/>
    </source>
</evidence>
<dbReference type="PANTHER" id="PTHR31043">
    <property type="entry name" value="NEPHROCYSTIN-4"/>
    <property type="match status" value="1"/>
</dbReference>
<dbReference type="InterPro" id="IPR029775">
    <property type="entry name" value="NPHP4"/>
</dbReference>
<organism evidence="2 3">
    <name type="scientific">Saguinus oedipus</name>
    <name type="common">Cotton-top tamarin</name>
    <name type="synonym">Oedipomidas oedipus</name>
    <dbReference type="NCBI Taxonomy" id="9490"/>
    <lineage>
        <taxon>Eukaryota</taxon>
        <taxon>Metazoa</taxon>
        <taxon>Chordata</taxon>
        <taxon>Craniata</taxon>
        <taxon>Vertebrata</taxon>
        <taxon>Euteleostomi</taxon>
        <taxon>Mammalia</taxon>
        <taxon>Eutheria</taxon>
        <taxon>Euarchontoglires</taxon>
        <taxon>Primates</taxon>
        <taxon>Haplorrhini</taxon>
        <taxon>Platyrrhini</taxon>
        <taxon>Cebidae</taxon>
        <taxon>Callitrichinae</taxon>
        <taxon>Saguinus</taxon>
    </lineage>
</organism>
<comment type="caution">
    <text evidence="2">The sequence shown here is derived from an EMBL/GenBank/DDBJ whole genome shotgun (WGS) entry which is preliminary data.</text>
</comment>
<dbReference type="Proteomes" id="UP001266305">
    <property type="component" value="Unassembled WGS sequence"/>
</dbReference>
<dbReference type="EMBL" id="JASSZA010000007">
    <property type="protein sequence ID" value="KAK2105794.1"/>
    <property type="molecule type" value="Genomic_DNA"/>
</dbReference>
<accession>A0ABQ9V8V1</accession>
<sequence length="66" mass="7177">MPGERRHFTGYLALQTLQIDVWDGDSLLLIGSAAVRMKCHFSSFHMVNVARAGASEVGSGEGGRRE</sequence>
<gene>
    <name evidence="2" type="ORF">P7K49_015308</name>
</gene>
<evidence type="ECO:0000313" key="3">
    <source>
        <dbReference type="Proteomes" id="UP001266305"/>
    </source>
</evidence>
<protein>
    <recommendedName>
        <fullName evidence="1">NPHP4 C2-like domain-containing protein</fullName>
    </recommendedName>
</protein>
<evidence type="ECO:0000259" key="1">
    <source>
        <dbReference type="Pfam" id="PF26186"/>
    </source>
</evidence>
<feature type="domain" description="NPHP4 C2-like" evidence="1">
    <location>
        <begin position="2"/>
        <end position="39"/>
    </location>
</feature>
<dbReference type="PANTHER" id="PTHR31043:SF3">
    <property type="entry name" value="NEPHROCYSTIN-4"/>
    <property type="match status" value="1"/>
</dbReference>
<dbReference type="InterPro" id="IPR058765">
    <property type="entry name" value="NPHP4_C2-like"/>
</dbReference>
<dbReference type="Pfam" id="PF26186">
    <property type="entry name" value="NPHP4_C2_3rd"/>
    <property type="match status" value="1"/>
</dbReference>
<name>A0ABQ9V8V1_SAGOE</name>
<reference evidence="2 3" key="1">
    <citation type="submission" date="2023-05" db="EMBL/GenBank/DDBJ databases">
        <title>B98-5 Cell Line De Novo Hybrid Assembly: An Optical Mapping Approach.</title>
        <authorList>
            <person name="Kananen K."/>
            <person name="Auerbach J.A."/>
            <person name="Kautto E."/>
            <person name="Blachly J.S."/>
        </authorList>
    </citation>
    <scope>NUCLEOTIDE SEQUENCE [LARGE SCALE GENOMIC DNA]</scope>
    <source>
        <strain evidence="2">B95-8</strain>
        <tissue evidence="2">Cell line</tissue>
    </source>
</reference>
<keyword evidence="3" id="KW-1185">Reference proteome</keyword>